<protein>
    <recommendedName>
        <fullName evidence="4">Doubled CXXCH motif domain-containing protein</fullName>
    </recommendedName>
</protein>
<feature type="signal peptide" evidence="1">
    <location>
        <begin position="1"/>
        <end position="23"/>
    </location>
</feature>
<dbReference type="InterPro" id="IPR036280">
    <property type="entry name" value="Multihaem_cyt_sf"/>
</dbReference>
<dbReference type="EMBL" id="PFNG01000001">
    <property type="protein sequence ID" value="PIZ42708.1"/>
    <property type="molecule type" value="Genomic_DNA"/>
</dbReference>
<proteinExistence type="predicted"/>
<evidence type="ECO:0000313" key="3">
    <source>
        <dbReference type="Proteomes" id="UP000230956"/>
    </source>
</evidence>
<feature type="chain" id="PRO_5014598096" description="Doubled CXXCH motif domain-containing protein" evidence="1">
    <location>
        <begin position="24"/>
        <end position="526"/>
    </location>
</feature>
<gene>
    <name evidence="2" type="ORF">COY37_00030</name>
</gene>
<evidence type="ECO:0000313" key="2">
    <source>
        <dbReference type="EMBL" id="PIZ42708.1"/>
    </source>
</evidence>
<evidence type="ECO:0008006" key="4">
    <source>
        <dbReference type="Google" id="ProtNLM"/>
    </source>
</evidence>
<dbReference type="RefSeq" id="WP_286678997.1">
    <property type="nucleotide sequence ID" value="NZ_MNXI01000120.1"/>
</dbReference>
<evidence type="ECO:0000256" key="1">
    <source>
        <dbReference type="SAM" id="SignalP"/>
    </source>
</evidence>
<comment type="caution">
    <text evidence="2">The sequence shown here is derived from an EMBL/GenBank/DDBJ whole genome shotgun (WGS) entry which is preliminary data.</text>
</comment>
<dbReference type="SUPFAM" id="SSF48695">
    <property type="entry name" value="Multiheme cytochromes"/>
    <property type="match status" value="1"/>
</dbReference>
<dbReference type="Proteomes" id="UP000230956">
    <property type="component" value="Unassembled WGS sequence"/>
</dbReference>
<reference evidence="3" key="1">
    <citation type="submission" date="2017-09" db="EMBL/GenBank/DDBJ databases">
        <title>Depth-based differentiation of microbial function through sediment-hosted aquifers and enrichment of novel symbionts in the deep terrestrial subsurface.</title>
        <authorList>
            <person name="Probst A.J."/>
            <person name="Ladd B."/>
            <person name="Jarett J.K."/>
            <person name="Geller-Mcgrath D.E."/>
            <person name="Sieber C.M.K."/>
            <person name="Emerson J.B."/>
            <person name="Anantharaman K."/>
            <person name="Thomas B.C."/>
            <person name="Malmstrom R."/>
            <person name="Stieglmeier M."/>
            <person name="Klingl A."/>
            <person name="Woyke T."/>
            <person name="Ryan C.M."/>
            <person name="Banfield J.F."/>
        </authorList>
    </citation>
    <scope>NUCLEOTIDE SEQUENCE [LARGE SCALE GENOMIC DNA]</scope>
</reference>
<accession>A0A2M7TBX3</accession>
<dbReference type="AlphaFoldDB" id="A0A2M7TBX3"/>
<sequence>MKKALIILMAMAFVLGMSSIAFAAPPAVVTTTPVATPTAGAFYGNPATDTTYNSIDGQSNWAYKDNYDTTFPNGNASKYEGSYLKFQHTDGPVTTADGSTQTGAGYYQGFADEGTTTSTGTMRGPHGDYATTSNKCKTCHGVHRADGIYELLRSDDPDSACDYCHVGSAIHSIRAAYYRSTSGKYTSNGHTIGSGPEIPDSSVWQWQEVRTIASANGSSIQIKARAYNPAENKIFKTGGHGGLKRVGPYLLQCQTCHSVHNGSQLTWKPGSDTSGYMLLRNSPSGSCDSYTAMTQYKGVTFTSHGATTPNLAQVLVPETTMTSGNTGGLTTSTGKEGTSTVFTLWTQWQGPDTGVNDGAHLAVWCADCHNLNIGYPVKDLGQGANNTLFGKYSHVDRTHPVPYMQAGTGANNAPDCYSCHVTDMYPATASRCGNKCHITPNGYKGMRAKSDFPHSGDEGSTKLLGDMPAGAGIASYVMPDGTTTDTPFTYGTDESGNPITSAYDKTTEQIDSVCLRCHAEDVGVTQ</sequence>
<keyword evidence="1" id="KW-0732">Signal</keyword>
<name>A0A2M7TBX3_9ACTN</name>
<organism evidence="2 3">
    <name type="scientific">Candidatus Aquicultor secundus</name>
    <dbReference type="NCBI Taxonomy" id="1973895"/>
    <lineage>
        <taxon>Bacteria</taxon>
        <taxon>Bacillati</taxon>
        <taxon>Actinomycetota</taxon>
        <taxon>Candidatus Aquicultoria</taxon>
        <taxon>Candidatus Aquicultorales</taxon>
        <taxon>Candidatus Aquicultoraceae</taxon>
        <taxon>Candidatus Aquicultor</taxon>
    </lineage>
</organism>